<proteinExistence type="predicted"/>
<keyword evidence="3" id="KW-1185">Reference proteome</keyword>
<feature type="region of interest" description="Disordered" evidence="1">
    <location>
        <begin position="1"/>
        <end position="22"/>
    </location>
</feature>
<organism evidence="2 3">
    <name type="scientific">Gossypium schwendimanii</name>
    <name type="common">Cotton</name>
    <dbReference type="NCBI Taxonomy" id="34291"/>
    <lineage>
        <taxon>Eukaryota</taxon>
        <taxon>Viridiplantae</taxon>
        <taxon>Streptophyta</taxon>
        <taxon>Embryophyta</taxon>
        <taxon>Tracheophyta</taxon>
        <taxon>Spermatophyta</taxon>
        <taxon>Magnoliopsida</taxon>
        <taxon>eudicotyledons</taxon>
        <taxon>Gunneridae</taxon>
        <taxon>Pentapetalae</taxon>
        <taxon>rosids</taxon>
        <taxon>malvids</taxon>
        <taxon>Malvales</taxon>
        <taxon>Malvaceae</taxon>
        <taxon>Malvoideae</taxon>
        <taxon>Gossypium</taxon>
    </lineage>
</organism>
<reference evidence="2 3" key="1">
    <citation type="journal article" date="2019" name="Genome Biol. Evol.">
        <title>Insights into the evolution of the New World diploid cottons (Gossypium, subgenus Houzingenia) based on genome sequencing.</title>
        <authorList>
            <person name="Grover C.E."/>
            <person name="Arick M.A. 2nd"/>
            <person name="Thrash A."/>
            <person name="Conover J.L."/>
            <person name="Sanders W.S."/>
            <person name="Peterson D.G."/>
            <person name="Frelichowski J.E."/>
            <person name="Scheffler J.A."/>
            <person name="Scheffler B.E."/>
            <person name="Wendel J.F."/>
        </authorList>
    </citation>
    <scope>NUCLEOTIDE SEQUENCE [LARGE SCALE GENOMIC DNA]</scope>
    <source>
        <strain evidence="2">1</strain>
        <tissue evidence="2">Leaf</tissue>
    </source>
</reference>
<sequence>MSNSKESDAAENGEENGEISLLEDDVQVSMKGQYPEINFSKRVHELTKRSMSLTIIVTSLTCLSHRIRVMRCYNA</sequence>
<feature type="compositionally biased region" description="Acidic residues" evidence="1">
    <location>
        <begin position="9"/>
        <end position="22"/>
    </location>
</feature>
<comment type="caution">
    <text evidence="2">The sequence shown here is derived from an EMBL/GenBank/DDBJ whole genome shotgun (WGS) entry which is preliminary data.</text>
</comment>
<protein>
    <submittedName>
        <fullName evidence="2">Uncharacterized protein</fullName>
    </submittedName>
</protein>
<evidence type="ECO:0000313" key="2">
    <source>
        <dbReference type="EMBL" id="MBA0880238.1"/>
    </source>
</evidence>
<dbReference type="Proteomes" id="UP000593576">
    <property type="component" value="Unassembled WGS sequence"/>
</dbReference>
<gene>
    <name evidence="2" type="ORF">Goshw_016776</name>
</gene>
<evidence type="ECO:0000313" key="3">
    <source>
        <dbReference type="Proteomes" id="UP000593576"/>
    </source>
</evidence>
<evidence type="ECO:0000256" key="1">
    <source>
        <dbReference type="SAM" id="MobiDB-lite"/>
    </source>
</evidence>
<accession>A0A7J9NAJ7</accession>
<dbReference type="AlphaFoldDB" id="A0A7J9NAJ7"/>
<dbReference type="EMBL" id="JABFAF010277091">
    <property type="protein sequence ID" value="MBA0880238.1"/>
    <property type="molecule type" value="Genomic_DNA"/>
</dbReference>
<name>A0A7J9NAJ7_GOSSC</name>